<evidence type="ECO:0000256" key="4">
    <source>
        <dbReference type="ARBA" id="ARBA00022475"/>
    </source>
</evidence>
<comment type="subunit">
    <text evidence="9">The complex is composed of two ATP-binding proteins (BtuD), two transmembrane proteins (BtuC) and a solute-binding protein (BtuF).</text>
</comment>
<dbReference type="PANTHER" id="PTHR30472">
    <property type="entry name" value="FERRIC ENTEROBACTIN TRANSPORT SYSTEM PERMEASE PROTEIN"/>
    <property type="match status" value="1"/>
</dbReference>
<dbReference type="HOGENOM" id="CLU_013016_0_0_2"/>
<accession>Q8TNX8</accession>
<evidence type="ECO:0000256" key="9">
    <source>
        <dbReference type="ARBA" id="ARBA00064420"/>
    </source>
</evidence>
<proteinExistence type="inferred from homology"/>
<feature type="transmembrane region" description="Helical" evidence="11">
    <location>
        <begin position="218"/>
        <end position="240"/>
    </location>
</feature>
<feature type="transmembrane region" description="Helical" evidence="11">
    <location>
        <begin position="261"/>
        <end position="285"/>
    </location>
</feature>
<feature type="transmembrane region" description="Helical" evidence="11">
    <location>
        <begin position="110"/>
        <end position="133"/>
    </location>
</feature>
<evidence type="ECO:0000256" key="8">
    <source>
        <dbReference type="ARBA" id="ARBA00053891"/>
    </source>
</evidence>
<comment type="function">
    <text evidence="8">Required for corrinoid utilization. Probably part of the ABC transporter complex BtuCDF involved in cobalamin (vitamin B12) import. Probably involved in the translocation of the substrate across the membrane.</text>
</comment>
<feature type="transmembrane region" description="Helical" evidence="11">
    <location>
        <begin position="327"/>
        <end position="348"/>
    </location>
</feature>
<evidence type="ECO:0000256" key="3">
    <source>
        <dbReference type="ARBA" id="ARBA00022448"/>
    </source>
</evidence>
<feature type="transmembrane region" description="Helical" evidence="11">
    <location>
        <begin position="139"/>
        <end position="157"/>
    </location>
</feature>
<protein>
    <recommendedName>
        <fullName evidence="10">Cobalamin import system permease protein BtuC</fullName>
    </recommendedName>
</protein>
<dbReference type="Pfam" id="PF01032">
    <property type="entry name" value="FecCD"/>
    <property type="match status" value="1"/>
</dbReference>
<evidence type="ECO:0000256" key="2">
    <source>
        <dbReference type="ARBA" id="ARBA00007935"/>
    </source>
</evidence>
<evidence type="ECO:0000256" key="7">
    <source>
        <dbReference type="ARBA" id="ARBA00023136"/>
    </source>
</evidence>
<dbReference type="KEGG" id="mac:MA_2149"/>
<reference evidence="12 13" key="1">
    <citation type="journal article" date="2002" name="Genome Res.">
        <title>The genome of Methanosarcina acetivorans reveals extensive metabolic and physiological diversity.</title>
        <authorList>
            <person name="Galagan J.E."/>
            <person name="Nusbaum C."/>
            <person name="Roy A."/>
            <person name="Endrizzi M.G."/>
            <person name="Macdonald P."/>
            <person name="FitzHugh W."/>
            <person name="Calvo S."/>
            <person name="Engels R."/>
            <person name="Smirnov S."/>
            <person name="Atnoor D."/>
            <person name="Brown A."/>
            <person name="Allen N."/>
            <person name="Naylor J."/>
            <person name="Stange-Thomann N."/>
            <person name="DeArellano K."/>
            <person name="Johnson R."/>
            <person name="Linton L."/>
            <person name="McEwan P."/>
            <person name="McKernan K."/>
            <person name="Talamas J."/>
            <person name="Tirrell A."/>
            <person name="Ye W."/>
            <person name="Zimmer A."/>
            <person name="Barber R.D."/>
            <person name="Cann I."/>
            <person name="Graham D.E."/>
            <person name="Grahame D.A."/>
            <person name="Guss A."/>
            <person name="Hedderich R."/>
            <person name="Ingram-Smith C."/>
            <person name="Kuettner C.H."/>
            <person name="Krzycki J.A."/>
            <person name="Leigh J.A."/>
            <person name="Li W."/>
            <person name="Liu J."/>
            <person name="Mukhopadhyay B."/>
            <person name="Reeve J.N."/>
            <person name="Smith K."/>
            <person name="Springer T.A."/>
            <person name="Umayam L.A."/>
            <person name="White O."/>
            <person name="White R.H."/>
            <person name="de Macario E.C."/>
            <person name="Ferry J.G."/>
            <person name="Jarrell K.F."/>
            <person name="Jing H."/>
            <person name="Macario A.J.L."/>
            <person name="Paulsen I."/>
            <person name="Pritchett M."/>
            <person name="Sowers K.R."/>
            <person name="Swanson R.V."/>
            <person name="Zinder S.H."/>
            <person name="Lander E."/>
            <person name="Metcalf W.W."/>
            <person name="Birren B."/>
        </authorList>
    </citation>
    <scope>NUCLEOTIDE SEQUENCE [LARGE SCALE GENOMIC DNA]</scope>
    <source>
        <strain evidence="13">ATCC 35395 / DSM 2834 / JCM 12185 / C2A</strain>
    </source>
</reference>
<dbReference type="STRING" id="188937.MA_2149"/>
<dbReference type="SUPFAM" id="SSF81345">
    <property type="entry name" value="ABC transporter involved in vitamin B12 uptake, BtuC"/>
    <property type="match status" value="1"/>
</dbReference>
<dbReference type="EMBL" id="AE010299">
    <property type="protein sequence ID" value="AAM05547.1"/>
    <property type="molecule type" value="Genomic_DNA"/>
</dbReference>
<dbReference type="GO" id="GO:0033214">
    <property type="term" value="P:siderophore-iron import into cell"/>
    <property type="evidence" value="ECO:0000318"/>
    <property type="project" value="GO_Central"/>
</dbReference>
<dbReference type="AlphaFoldDB" id="Q8TNX8"/>
<dbReference type="PhylomeDB" id="Q8TNX8"/>
<keyword evidence="5 11" id="KW-0812">Transmembrane</keyword>
<gene>
    <name evidence="12" type="primary">fecD</name>
    <name evidence="12" type="ordered locus">MA_2149</name>
</gene>
<comment type="similarity">
    <text evidence="2">Belongs to the binding-protein-dependent transport system permease family. FecCD subfamily.</text>
</comment>
<feature type="transmembrane region" description="Helical" evidence="11">
    <location>
        <begin position="28"/>
        <end position="52"/>
    </location>
</feature>
<feature type="transmembrane region" description="Helical" evidence="11">
    <location>
        <begin position="300"/>
        <end position="320"/>
    </location>
</feature>
<keyword evidence="4" id="KW-1003">Cell membrane</keyword>
<dbReference type="InterPro" id="IPR037294">
    <property type="entry name" value="ABC_BtuC-like"/>
</dbReference>
<dbReference type="Proteomes" id="UP000002487">
    <property type="component" value="Chromosome"/>
</dbReference>
<keyword evidence="3" id="KW-0813">Transport</keyword>
<evidence type="ECO:0000256" key="10">
    <source>
        <dbReference type="ARBA" id="ARBA00071366"/>
    </source>
</evidence>
<dbReference type="EnsemblBacteria" id="AAM05547">
    <property type="protein sequence ID" value="AAM05547"/>
    <property type="gene ID" value="MA_2149"/>
</dbReference>
<organism evidence="12 13">
    <name type="scientific">Methanosarcina acetivorans (strain ATCC 35395 / DSM 2834 / JCM 12185 / C2A)</name>
    <dbReference type="NCBI Taxonomy" id="188937"/>
    <lineage>
        <taxon>Archaea</taxon>
        <taxon>Methanobacteriati</taxon>
        <taxon>Methanobacteriota</taxon>
        <taxon>Stenosarchaea group</taxon>
        <taxon>Methanomicrobia</taxon>
        <taxon>Methanosarcinales</taxon>
        <taxon>Methanosarcinaceae</taxon>
        <taxon>Methanosarcina</taxon>
    </lineage>
</organism>
<dbReference type="InParanoid" id="Q8TNX8"/>
<evidence type="ECO:0000313" key="12">
    <source>
        <dbReference type="EMBL" id="AAM05547.1"/>
    </source>
</evidence>
<dbReference type="Gene3D" id="1.10.3470.10">
    <property type="entry name" value="ABC transporter involved in vitamin B12 uptake, BtuC"/>
    <property type="match status" value="1"/>
</dbReference>
<keyword evidence="7 11" id="KW-0472">Membrane</keyword>
<feature type="transmembrane region" description="Helical" evidence="11">
    <location>
        <begin position="169"/>
        <end position="188"/>
    </location>
</feature>
<dbReference type="FunFam" id="1.10.3470.10:FF:000001">
    <property type="entry name" value="Vitamin B12 ABC transporter permease BtuC"/>
    <property type="match status" value="1"/>
</dbReference>
<comment type="subcellular location">
    <subcellularLocation>
        <location evidence="1">Cell membrane</location>
        <topology evidence="1">Multi-pass membrane protein</topology>
    </subcellularLocation>
</comment>
<dbReference type="GO" id="GO:0022857">
    <property type="term" value="F:transmembrane transporter activity"/>
    <property type="evidence" value="ECO:0000318"/>
    <property type="project" value="GO_Central"/>
</dbReference>
<keyword evidence="13" id="KW-1185">Reference proteome</keyword>
<keyword evidence="6 11" id="KW-1133">Transmembrane helix</keyword>
<feature type="transmembrane region" description="Helical" evidence="11">
    <location>
        <begin position="72"/>
        <end position="98"/>
    </location>
</feature>
<dbReference type="GO" id="GO:0005886">
    <property type="term" value="C:plasma membrane"/>
    <property type="evidence" value="ECO:0000318"/>
    <property type="project" value="GO_Central"/>
</dbReference>
<evidence type="ECO:0000256" key="5">
    <source>
        <dbReference type="ARBA" id="ARBA00022692"/>
    </source>
</evidence>
<dbReference type="InterPro" id="IPR000522">
    <property type="entry name" value="ABC_transptr_permease_BtuC"/>
</dbReference>
<dbReference type="PANTHER" id="PTHR30472:SF25">
    <property type="entry name" value="ABC TRANSPORTER PERMEASE PROTEIN MJ0876-RELATED"/>
    <property type="match status" value="1"/>
</dbReference>
<sequence>MDLRSSFRMNVEVKTAYKEITGRKHISLLLISAAIFLTFVIDIMTGPASLSVSEVISTILFPAYSEPSVQVIVWTFRLPVALMAIVIGIALGLAGANMQTILDNPLASPYTLGISAAAGFGAALAIVLGVGVLPFADTLFVPVNAFVFSLISCMAIYGIARFKKATSETIVLTGIAVLFLFNSLLGLLEYKANPEQVQAIVFWLFGSLTKTNWTTLRITVGIVLVVIPLLAIDVWKLTALRLGDDKAKSLGVDVERMRIKGLILISVLTATAVAFVGTIGFIGLVSPHIARMLVGEDHRYFLPCSALSGAFILSTASILSKIVVPGIIFPIGILTSLIGIPFFIWLLLSKKKGYW</sequence>
<evidence type="ECO:0000256" key="11">
    <source>
        <dbReference type="SAM" id="Phobius"/>
    </source>
</evidence>
<evidence type="ECO:0000313" key="13">
    <source>
        <dbReference type="Proteomes" id="UP000002487"/>
    </source>
</evidence>
<dbReference type="CDD" id="cd06550">
    <property type="entry name" value="TM_ABC_iron-siderophores_like"/>
    <property type="match status" value="1"/>
</dbReference>
<evidence type="ECO:0000256" key="1">
    <source>
        <dbReference type="ARBA" id="ARBA00004651"/>
    </source>
</evidence>
<evidence type="ECO:0000256" key="6">
    <source>
        <dbReference type="ARBA" id="ARBA00022989"/>
    </source>
</evidence>
<name>Q8TNX8_METAC</name>